<proteinExistence type="predicted"/>
<dbReference type="GO" id="GO:0032287">
    <property type="term" value="P:peripheral nervous system myelin maintenance"/>
    <property type="evidence" value="ECO:0007669"/>
    <property type="project" value="TreeGrafter"/>
</dbReference>
<feature type="compositionally biased region" description="Low complexity" evidence="4">
    <location>
        <begin position="3178"/>
        <end position="3193"/>
    </location>
</feature>
<feature type="compositionally biased region" description="Polar residues" evidence="4">
    <location>
        <begin position="3076"/>
        <end position="3085"/>
    </location>
</feature>
<feature type="compositionally biased region" description="Basic and acidic residues" evidence="4">
    <location>
        <begin position="3305"/>
        <end position="3314"/>
    </location>
</feature>
<name>A0A6G1QEL8_CHAAH</name>
<evidence type="ECO:0000313" key="5">
    <source>
        <dbReference type="EMBL" id="KAF3700773.1"/>
    </source>
</evidence>
<evidence type="ECO:0000256" key="2">
    <source>
        <dbReference type="ARBA" id="ARBA00023242"/>
    </source>
</evidence>
<dbReference type="PANTHER" id="PTHR23348">
    <property type="entry name" value="PERIAXIN/AHNAK"/>
    <property type="match status" value="1"/>
</dbReference>
<protein>
    <submittedName>
        <fullName evidence="5">Neuroblast differentiation-associated protein AHNAK Desmoyokin</fullName>
    </submittedName>
</protein>
<reference evidence="5 6" key="1">
    <citation type="submission" date="2019-02" db="EMBL/GenBank/DDBJ databases">
        <title>Opniocepnalus argus genome.</title>
        <authorList>
            <person name="Zhou C."/>
            <person name="Xiao S."/>
        </authorList>
    </citation>
    <scope>NUCLEOTIDE SEQUENCE [LARGE SCALE GENOMIC DNA]</scope>
    <source>
        <strain evidence="5">OARG1902GOOAL</strain>
        <tissue evidence="5">Muscle</tissue>
    </source>
</reference>
<dbReference type="GO" id="GO:0005634">
    <property type="term" value="C:nucleus"/>
    <property type="evidence" value="ECO:0007669"/>
    <property type="project" value="UniProtKB-SubCell"/>
</dbReference>
<feature type="compositionally biased region" description="Basic and acidic residues" evidence="4">
    <location>
        <begin position="3241"/>
        <end position="3288"/>
    </location>
</feature>
<accession>A0A6G1QEL8</accession>
<dbReference type="GO" id="GO:0043484">
    <property type="term" value="P:regulation of RNA splicing"/>
    <property type="evidence" value="ECO:0007669"/>
    <property type="project" value="TreeGrafter"/>
</dbReference>
<comment type="subcellular location">
    <subcellularLocation>
        <location evidence="1">Nucleus</location>
    </subcellularLocation>
</comment>
<feature type="region of interest" description="Disordered" evidence="4">
    <location>
        <begin position="3068"/>
        <end position="3099"/>
    </location>
</feature>
<keyword evidence="6" id="KW-1185">Reference proteome</keyword>
<organism evidence="5 6">
    <name type="scientific">Channa argus</name>
    <name type="common">Northern snakehead</name>
    <name type="synonym">Ophicephalus argus</name>
    <dbReference type="NCBI Taxonomy" id="215402"/>
    <lineage>
        <taxon>Eukaryota</taxon>
        <taxon>Metazoa</taxon>
        <taxon>Chordata</taxon>
        <taxon>Craniata</taxon>
        <taxon>Vertebrata</taxon>
        <taxon>Euteleostomi</taxon>
        <taxon>Actinopterygii</taxon>
        <taxon>Neopterygii</taxon>
        <taxon>Teleostei</taxon>
        <taxon>Neoteleostei</taxon>
        <taxon>Acanthomorphata</taxon>
        <taxon>Anabantaria</taxon>
        <taxon>Anabantiformes</taxon>
        <taxon>Channoidei</taxon>
        <taxon>Channidae</taxon>
        <taxon>Channa</taxon>
    </lineage>
</organism>
<gene>
    <name evidence="5" type="ORF">EXN66_Car016461</name>
</gene>
<dbReference type="EMBL" id="CM015727">
    <property type="protein sequence ID" value="KAF3700773.1"/>
    <property type="molecule type" value="Genomic_DNA"/>
</dbReference>
<feature type="coiled-coil region" evidence="3">
    <location>
        <begin position="28"/>
        <end position="55"/>
    </location>
</feature>
<feature type="compositionally biased region" description="Basic and acidic residues" evidence="4">
    <location>
        <begin position="3208"/>
        <end position="3220"/>
    </location>
</feature>
<reference evidence="6" key="2">
    <citation type="submission" date="2019-02" db="EMBL/GenBank/DDBJ databases">
        <title>Opniocepnalus argus Var Kimnra genome.</title>
        <authorList>
            <person name="Zhou C."/>
            <person name="Xiao S."/>
        </authorList>
    </citation>
    <scope>NUCLEOTIDE SEQUENCE [LARGE SCALE GENOMIC DNA]</scope>
</reference>
<dbReference type="GO" id="GO:0005737">
    <property type="term" value="C:cytoplasm"/>
    <property type="evidence" value="ECO:0007669"/>
    <property type="project" value="TreeGrafter"/>
</dbReference>
<dbReference type="PANTHER" id="PTHR23348:SF16">
    <property type="entry name" value="LEUCINE RICH REPEAT FAMILY PROTEIN"/>
    <property type="match status" value="1"/>
</dbReference>
<evidence type="ECO:0000256" key="3">
    <source>
        <dbReference type="SAM" id="Coils"/>
    </source>
</evidence>
<evidence type="ECO:0000256" key="1">
    <source>
        <dbReference type="ARBA" id="ARBA00004123"/>
    </source>
</evidence>
<evidence type="ECO:0000256" key="4">
    <source>
        <dbReference type="SAM" id="MobiDB-lite"/>
    </source>
</evidence>
<feature type="region of interest" description="Disordered" evidence="4">
    <location>
        <begin position="3241"/>
        <end position="3314"/>
    </location>
</feature>
<sequence length="3534" mass="383276">MTASPQISKTTVKLPKITLADLNAEGLLSETRVDLEKHEKEYKTKQKQSDKEIKTEVDKREDIIIPGKESARDAAILKAQEIERTQDSKGIRYENEVAATSSHSESDKKSMKAKVKMPTLGIVKPDIKIPDIGIYLPHQTISEQKDDTVKGERTIFLQEVKITKTESMKNKGQIREVLSDVKIPEIDNIEYIDSVGGSTTKTDGGIRITSTDMAKPMADTSFEGFEAKEPTIKLPKCRAVTPDMAVNVPDANINTDTAEMKPLERQRNLGITMSKESESEELDGQESKLKMPNIGIKMSKLKGPKFDLSFSKTDADVTVPEAEDKVEFPEGPEAGNIDVSVQVQKMAAEKPELEIKPLQTEVELDGQRSKIKIPKLGITMSKVKVPEIDVSLSKKDVDVKLPDAVSASNVSVDLQDLQSTGTSKATVIVPEAGKDLKGDGADITLPREWPMIDSEAPIMDVEGTSIDVKMPESQGEHDRLGKKFKMPSLGKKMPTLKGPEIHFDISKKERDVTLPEAEAKVNVPDVEFKEHSANVEVNAPEIKVTAKAKDGSPSKFKLPTLKLPKFGTDTKVEAPHMDKSIKIDGSDIHIPEEESAVNMASPSLDIEGPTIDLKTSGTEQDGKGRKFKMPHFGLSMPQMKGPKMGLKLSNKDVEIQLPEYEIGVNLPEAPKIAVAMEPLECDAEMDGNIGMFEIPKSQVKLPKVKGPEIDLDLSKKDIDVKLSKVEADVKLPDVDVSIPEAKIHVQVPEEKAPEMDLNLLKKDIDVTLPQTKVKTKLPDVSLGKARSLKPEANVEIKKPEVQIKPFQTDAELKAKEDKIKMSKFEITMPKLKGPDIDLSLSKKDVDVKLPEAKDGFKLPEAHQVNLGKVDVSMPQAEVEVTKPELEYKPVQVESDLDGQRSKFKMRKFGISMPKGPEIDFSLSKKDVDVSLPKAKAEVSVPEEPSAEVEIVAPKIESQNKTTKGSRSKYKLPSLKFPTFGAATPAVSAKVAGVDKDIKIDGAEITIPEEVLSVRMAEPSIEGPSVEMKTTRTEHDGKGGKFKLPSLGFSASKVKGHDIDVTLPEATVDVKLPDVEVKQPSALVEVKEPEVTVVRKDKEGSPSKFKMPTFKLPKFGVATPSATAEISDMDKDIKIDGAEITIPEEVLSVRMAEPSIEGPSVEIKTTGTDHDGKGGKFKLPSLGFSASKVKGHDIDVTLPEASADVKLPDVEVKQPSALVEVKEPEVTVVRKDKEGSPSKFKMPTFKLPKFGVATPSATAEISDMDKDIKIDGAEITIPEEVLSVRMAEPSIEGPSVEMKTTRTEHDGKGGKFKLPSLGFSASKVKGHDIDVTLPEASADVKLPDVEVKQPSALVEVKEPEVTVVRKDKEGSPSKFKMPTFKLPKFGVATPSATAEISDMDKDIKIDGAEITIPEEVLSVRMAEPSIEGPSVEMKTTRTEHDGKGGKFKLPSLGFSASKVKGHDIDVTLPEATVDVKLPDVEVKQPSALVEVKEPEVTVVRKDKEGSPSKFKMPTFKLPKFGVATPSATAEISDMDKDIKIDGAEITIPEEVLSVRMAEPSIEGPSVEMKTTRTDHDGKGGRFEMSKFEITMPKLKGPDIDLSLSKKDVDVKLPEAKDGFKLPEAHQVNLGKVDVSMPQAEVEVTKPELEYKPVQVESDLDGQRSKFKMRKFGISMPKGPEIDFSLSKKDVDVSLPKAKAEVSVPEEPSAEVEIVAPKIESQNTTTKGSPSKYKLPSLKFPTFGAATPAVSAKVAGVDKDIKIDDADMHISTSHHVDAPEVKMEMTAEVKPFDVEVKQPSPLAEIKGPEVTVVRKDKEGSPSKFKMPTFKLPKFGVATPSATAEISDMDKDIKIDGAEITIPEEVLSVRMAEPSIEGPSVEMKTTRTEHDGKGGKFKLPSLGFSASKVKGHDIDVTLPEATVDVKLPDVEVKQPSALVEVKEPEVTVVRKDKEGSPSKFKMPTFKLPKFGVATPSATAEISDMDKDIKIDGAEITIPEEVLSVRMAEPSIEGPSVEIKTTGTDHDGKGGKFKLPSLGFSASKVKGHDIDVTLPEASADVKLPDVEVKQPSALVEVKEPEVTVVRKDKEGSPSKFKMPTFKLPKFGVATPSATAEISDMDKDIKIDGAEITIPEEVLSVRMAEPSIEGPSVEIKTTGTDHDGKGGKFKLPSLGFSASKVKGHDINVTLPEATADVKLPAVEVKQPSALVEVKEPEVTVVRKDKEGSPSKFKMPTFKLPKFGVATPSATAEISDMDKDIKIDGAEITIPEEVLSVRMAEPSIEGPSVEMKTTRTEHDGKGGKFKLPSLGFSASKVKGHDIDVTLPEATVDVKLPDVEVKQPSALVEVKEPEVTVVRKDKEGSPSKFKMPTFKLPKFGVATPSATAEISDMDKDIKIDGAEITIPEEVLSVRMAEPSIEGPSLEIKTTGTDHDGKGGKFKLPSLGFSASKVKGHDIDVTLPEASADVKLPDVEVKQPSALVEVKEPEVTVVRKDKEGSPSKFKMPTFKLPKFGVATPSATAEISDMDKDIKIDGAEITIPEEVLSVRMAEPSIEGPSVEMKTTGTDHDGKGGKFKLPSLGFSASKVKGHDIDVTLPEATVDVKLPDVEVKQPSALVEVKEPEVTVVRKDKEGSPSKFKMPTFKLPKFGVATPSATAEISDMDKDIKIDGAEITIPEVLSVRMAEPSIEGPSVEMETTGTDHDGKGGKFKLPSLGFSASKVKGHDIDGTLPEATYQVELPDAELKKPSAEAEFETHAMDFQRSNVEGSPSKFQLPTFKFPKFGTATAQVSVGEPDMDKDIKHYEAKLKIPKEEALVDITPSIDTKELSVDLKAKGSEFEGSGDKLKMPKIDISLSKNKGPETDLSLSKIDPSVKIPEAKADIALLSAEVKEPEVAVAEHKAPMVEDEDKSKRLNWTFPKFSFSRSGGKTPDTDVNLETPKVDVALPETNAEVYLPDAEVKGSSGGISLEKQPAAKPDVNLKKNKFSLPTFSFSKSSVKEPEGSTECPHVDVSIQDGDILVQQPEMEIEAPELKVQHDGQKSKFKLPKLSVALTKSKGPEVDLNVPQKDVEVKLPEGEVKESSAISEMNVSETEAKSKDSGGSPLKFKMPTLKMPLFGSASYDVTITAPDADKAEAETDGAKLKENVTVNIKDQSTDIKPDVSKAAVLDSETPKSESDGASHGSPSKFKLPLFKMPKLSFSKTKPEDENSPVTAESKEAQLEMEVESKSPKFTLGEILNYIDVEFDVPKADKDEETLETSKDIHKTDEPNGKPLEAEKKESDTKQDSTKGSEKKSWFQFPKFGLSSPSEPIKVPDEDKHKDGKSTVGEICVEESPTCSIQSSDAFADISSTMTSEHIVLSSSSPTKVTVKYCDPNAAAGLGELHSNIITSTTRTETISVEPNLPEKITIPSSGASSSSEDNTLRLQSGKIHVITSNIQATPEAHHVKLLTAVQVQSAESLPHESEAGAWTVDEQSGRRTVIEKHLIRETSSERGDTIVITKQVTRTFDSSEPISGETATSIRRLRDSVHSEKMKFFDGTEK</sequence>
<evidence type="ECO:0000313" key="6">
    <source>
        <dbReference type="Proteomes" id="UP000503349"/>
    </source>
</evidence>
<feature type="region of interest" description="Disordered" evidence="4">
    <location>
        <begin position="3139"/>
        <end position="3220"/>
    </location>
</feature>
<keyword evidence="3" id="KW-0175">Coiled coil</keyword>
<keyword evidence="2" id="KW-0539">Nucleus</keyword>
<dbReference type="InterPro" id="IPR052082">
    <property type="entry name" value="Myelin_sheath_structural"/>
</dbReference>
<dbReference type="Proteomes" id="UP000503349">
    <property type="component" value="Chromosome 16"/>
</dbReference>